<dbReference type="InterPro" id="IPR006517">
    <property type="entry name" value="Phage_terminase_lsu-like_C"/>
</dbReference>
<keyword evidence="3" id="KW-1185">Reference proteome</keyword>
<sequence>MLEARERIRQRAKILAARQGFFSYCQVTAGDFYKPDRAYLKKTCDEMQAFLRSDDDVLIVCEPPRHGKSRTAGKLVEWVLGNDRTKKVMTGSYNKTLSTSFSKNVRNNIDETKADEDKIIFSDIFPDVRIKYGDGAKDMWSVEGGYNSYLATAPDGTATGFGADLLILDDTIKNAYEAHHEGRKQEIWDWFTDTMLSRLETGAKIIIIMTRWATDDMAGRALEELPKAGYKVRQLTFTAEQPDGSMLCDEVLSRADFEKKKATMGEDIVQANYNQQPIDLKGRLYGEFKTYKSLPPFFDYIRSYTDTADEGNDYLVTIVYGVYLDCLYVLDVYLSQENNEHTERPNAAMLARNNVNLAIIESNNGGKGFARNVRALIKKLYPNKRVAIRWFHQSKNKKARIISEATTVMDKVIMPYNWRERWPEFEKQLYKYQRDGDNEHDDVPDCITGCVETYKVTGTKVLKSGKE</sequence>
<dbReference type="InterPro" id="IPR054762">
    <property type="entry name" value="Gp19_RNaseH-like"/>
</dbReference>
<protein>
    <submittedName>
        <fullName evidence="2">Phage terminase large subunit</fullName>
    </submittedName>
</protein>
<proteinExistence type="predicted"/>
<evidence type="ECO:0000313" key="3">
    <source>
        <dbReference type="Proteomes" id="UP000515856"/>
    </source>
</evidence>
<dbReference type="RefSeq" id="WP_118667130.1">
    <property type="nucleotide sequence ID" value="NZ_CP060636.1"/>
</dbReference>
<dbReference type="EMBL" id="CP060636">
    <property type="protein sequence ID" value="QNM12416.1"/>
    <property type="molecule type" value="Genomic_DNA"/>
</dbReference>
<organism evidence="2 3">
    <name type="scientific">[Eubacterium] hominis</name>
    <dbReference type="NCBI Taxonomy" id="2764325"/>
    <lineage>
        <taxon>Bacteria</taxon>
        <taxon>Bacillati</taxon>
        <taxon>Bacillota</taxon>
        <taxon>Erysipelotrichia</taxon>
        <taxon>Erysipelotrichales</taxon>
        <taxon>Erysipelotrichaceae</taxon>
        <taxon>Amedibacillus</taxon>
    </lineage>
</organism>
<name>A0A7G9GNN4_9FIRM</name>
<accession>A0A7G9GNN4</accession>
<evidence type="ECO:0000313" key="2">
    <source>
        <dbReference type="EMBL" id="QNM12416.1"/>
    </source>
</evidence>
<dbReference type="AlphaFoldDB" id="A0A7G9GNN4"/>
<dbReference type="Pfam" id="PF22530">
    <property type="entry name" value="Terminase-T7_RNaseH-like"/>
    <property type="match status" value="1"/>
</dbReference>
<gene>
    <name evidence="2" type="primary">terL</name>
    <name evidence="2" type="ORF">H9Q80_00220</name>
</gene>
<dbReference type="NCBIfam" id="TIGR01630">
    <property type="entry name" value="psiM2_ORF9"/>
    <property type="match status" value="1"/>
</dbReference>
<evidence type="ECO:0000259" key="1">
    <source>
        <dbReference type="Pfam" id="PF22530"/>
    </source>
</evidence>
<reference evidence="2 3" key="1">
    <citation type="submission" date="2020-08" db="EMBL/GenBank/DDBJ databases">
        <authorList>
            <person name="Liu C."/>
            <person name="Sun Q."/>
        </authorList>
    </citation>
    <scope>NUCLEOTIDE SEQUENCE [LARGE SCALE GENOMIC DNA]</scope>
    <source>
        <strain evidence="2 3">NSJ-61</strain>
    </source>
</reference>
<dbReference type="KEGG" id="ehn:H9Q80_00220"/>
<dbReference type="Proteomes" id="UP000515856">
    <property type="component" value="Chromosome"/>
</dbReference>
<dbReference type="Pfam" id="PF03237">
    <property type="entry name" value="Terminase_6N"/>
    <property type="match status" value="1"/>
</dbReference>
<feature type="domain" description="Terminase large subunit ribonuclease H-like" evidence="1">
    <location>
        <begin position="306"/>
        <end position="411"/>
    </location>
</feature>